<dbReference type="Proteomes" id="UP001405405">
    <property type="component" value="Unassembled WGS sequence"/>
</dbReference>
<gene>
    <name evidence="2" type="ORF">VA599_00335</name>
</gene>
<accession>A0ABV0CE80</accession>
<protein>
    <submittedName>
        <fullName evidence="2">Uncharacterized protein</fullName>
    </submittedName>
</protein>
<evidence type="ECO:0000313" key="3">
    <source>
        <dbReference type="Proteomes" id="UP001405405"/>
    </source>
</evidence>
<organism evidence="2 3">
    <name type="scientific">Chromobacterium indicum</name>
    <dbReference type="NCBI Taxonomy" id="3110228"/>
    <lineage>
        <taxon>Bacteria</taxon>
        <taxon>Pseudomonadati</taxon>
        <taxon>Pseudomonadota</taxon>
        <taxon>Betaproteobacteria</taxon>
        <taxon>Neisseriales</taxon>
        <taxon>Chromobacteriaceae</taxon>
        <taxon>Chromobacterium</taxon>
    </lineage>
</organism>
<dbReference type="EMBL" id="JAYFSJ010000001">
    <property type="protein sequence ID" value="MEN7429168.1"/>
    <property type="molecule type" value="Genomic_DNA"/>
</dbReference>
<feature type="transmembrane region" description="Helical" evidence="1">
    <location>
        <begin position="7"/>
        <end position="26"/>
    </location>
</feature>
<reference evidence="2 3" key="1">
    <citation type="submission" date="2023-12" db="EMBL/GenBank/DDBJ databases">
        <title>Chromobacterium sp. strain TRC.1.1.SA producing antimicrobial pigment.</title>
        <authorList>
            <person name="Verma N."/>
            <person name="Choksket S."/>
            <person name="Pinnaka A.K."/>
            <person name="Korpole S."/>
        </authorList>
    </citation>
    <scope>NUCLEOTIDE SEQUENCE [LARGE SCALE GENOMIC DNA]</scope>
    <source>
        <strain evidence="2 3">TRC1.1.SA</strain>
    </source>
</reference>
<keyword evidence="1" id="KW-0812">Transmembrane</keyword>
<sequence>MTTTDKATMAVGLLGAGAVTTGAALLHPSAGWIVGGVFGLAWSYLTARAAARGAA</sequence>
<name>A0ABV0CE80_9NEIS</name>
<evidence type="ECO:0000256" key="1">
    <source>
        <dbReference type="SAM" id="Phobius"/>
    </source>
</evidence>
<feature type="transmembrane region" description="Helical" evidence="1">
    <location>
        <begin position="32"/>
        <end position="51"/>
    </location>
</feature>
<dbReference type="RefSeq" id="WP_230644086.1">
    <property type="nucleotide sequence ID" value="NZ_JAYFSJ010000001.1"/>
</dbReference>
<keyword evidence="1" id="KW-1133">Transmembrane helix</keyword>
<keyword evidence="3" id="KW-1185">Reference proteome</keyword>
<proteinExistence type="predicted"/>
<evidence type="ECO:0000313" key="2">
    <source>
        <dbReference type="EMBL" id="MEN7429168.1"/>
    </source>
</evidence>
<keyword evidence="1" id="KW-0472">Membrane</keyword>
<comment type="caution">
    <text evidence="2">The sequence shown here is derived from an EMBL/GenBank/DDBJ whole genome shotgun (WGS) entry which is preliminary data.</text>
</comment>